<keyword evidence="2" id="KW-0378">Hydrolase</keyword>
<feature type="domain" description="Acyl-CoA thioesterase-like N-terminal HotDog" evidence="3">
    <location>
        <begin position="51"/>
        <end position="91"/>
    </location>
</feature>
<accession>A0A493U1E7</accession>
<protein>
    <recommendedName>
        <fullName evidence="3">Acyl-CoA thioesterase-like N-terminal HotDog domain-containing protein</fullName>
    </recommendedName>
</protein>
<dbReference type="GO" id="GO:0005782">
    <property type="term" value="C:peroxisomal matrix"/>
    <property type="evidence" value="ECO:0007669"/>
    <property type="project" value="TreeGrafter"/>
</dbReference>
<dbReference type="Gene3D" id="2.40.160.210">
    <property type="entry name" value="Acyl-CoA thioesterase, double hotdog domain"/>
    <property type="match status" value="1"/>
</dbReference>
<dbReference type="SUPFAM" id="SSF54637">
    <property type="entry name" value="Thioesterase/thiol ester dehydrase-isomerase"/>
    <property type="match status" value="1"/>
</dbReference>
<dbReference type="InterPro" id="IPR042171">
    <property type="entry name" value="Acyl-CoA_hotdog"/>
</dbReference>
<keyword evidence="5" id="KW-1185">Reference proteome</keyword>
<dbReference type="InterPro" id="IPR029069">
    <property type="entry name" value="HotDog_dom_sf"/>
</dbReference>
<dbReference type="Pfam" id="PF13622">
    <property type="entry name" value="4HBT_3"/>
    <property type="match status" value="1"/>
</dbReference>
<dbReference type="InterPro" id="IPR003703">
    <property type="entry name" value="Acyl_CoA_thio"/>
</dbReference>
<evidence type="ECO:0000259" key="3">
    <source>
        <dbReference type="Pfam" id="PF13622"/>
    </source>
</evidence>
<proteinExistence type="inferred from homology"/>
<evidence type="ECO:0000256" key="1">
    <source>
        <dbReference type="ARBA" id="ARBA00006538"/>
    </source>
</evidence>
<organism evidence="4 5">
    <name type="scientific">Anas platyrhynchos platyrhynchos</name>
    <name type="common">Northern mallard</name>
    <dbReference type="NCBI Taxonomy" id="8840"/>
    <lineage>
        <taxon>Eukaryota</taxon>
        <taxon>Metazoa</taxon>
        <taxon>Chordata</taxon>
        <taxon>Craniata</taxon>
        <taxon>Vertebrata</taxon>
        <taxon>Euteleostomi</taxon>
        <taxon>Archelosauria</taxon>
        <taxon>Archosauria</taxon>
        <taxon>Dinosauria</taxon>
        <taxon>Saurischia</taxon>
        <taxon>Theropoda</taxon>
        <taxon>Coelurosauria</taxon>
        <taxon>Aves</taxon>
        <taxon>Neognathae</taxon>
        <taxon>Galloanserae</taxon>
        <taxon>Anseriformes</taxon>
        <taxon>Anatidae</taxon>
        <taxon>Anatinae</taxon>
        <taxon>Anas</taxon>
    </lineage>
</organism>
<dbReference type="Ensembl" id="ENSAPLT00000023237.1">
    <property type="protein sequence ID" value="ENSAPLP00000031947.1"/>
    <property type="gene ID" value="ENSAPLG00000026963.1"/>
</dbReference>
<reference evidence="5" key="1">
    <citation type="submission" date="2017-10" db="EMBL/GenBank/DDBJ databases">
        <title>A new Pekin duck reference genome.</title>
        <authorList>
            <person name="Hou Z.-C."/>
            <person name="Zhou Z.-K."/>
            <person name="Zhu F."/>
            <person name="Hou S.-S."/>
        </authorList>
    </citation>
    <scope>NUCLEOTIDE SEQUENCE [LARGE SCALE GENOMIC DNA]</scope>
</reference>
<evidence type="ECO:0000256" key="2">
    <source>
        <dbReference type="ARBA" id="ARBA00022801"/>
    </source>
</evidence>
<comment type="similarity">
    <text evidence="1">Belongs to the C/M/P thioester hydrolase family.</text>
</comment>
<dbReference type="STRING" id="8840.ENSAPLP00000031947"/>
<dbReference type="AlphaFoldDB" id="A0A493U1E7"/>
<dbReference type="GO" id="GO:0006637">
    <property type="term" value="P:acyl-CoA metabolic process"/>
    <property type="evidence" value="ECO:0007669"/>
    <property type="project" value="InterPro"/>
</dbReference>
<evidence type="ECO:0000313" key="5">
    <source>
        <dbReference type="Proteomes" id="UP000016666"/>
    </source>
</evidence>
<reference evidence="4" key="2">
    <citation type="submission" date="2025-08" db="UniProtKB">
        <authorList>
            <consortium name="Ensembl"/>
        </authorList>
    </citation>
    <scope>IDENTIFICATION</scope>
</reference>
<evidence type="ECO:0000313" key="4">
    <source>
        <dbReference type="Ensembl" id="ENSAPLP00000031947.1"/>
    </source>
</evidence>
<sequence length="91" mass="9893">GCHPLCPQPRDGCTRGNRAPPAGGDLRGALSDTVLSLERLDTDLFRGRHHWVPATRRLFGGQIVGQALVAAAHAVSRDEQVHSLHCYFVRA</sequence>
<dbReference type="PANTHER" id="PTHR11066:SF34">
    <property type="entry name" value="ACYL-COENZYME A THIOESTERASE 8"/>
    <property type="match status" value="1"/>
</dbReference>
<dbReference type="Proteomes" id="UP000016666">
    <property type="component" value="Unassembled WGS sequence"/>
</dbReference>
<reference evidence="4" key="3">
    <citation type="submission" date="2025-09" db="UniProtKB">
        <authorList>
            <consortium name="Ensembl"/>
        </authorList>
    </citation>
    <scope>IDENTIFICATION</scope>
</reference>
<dbReference type="OMA" id="SHPWVPR"/>
<dbReference type="GO" id="GO:0009062">
    <property type="term" value="P:fatty acid catabolic process"/>
    <property type="evidence" value="ECO:0007669"/>
    <property type="project" value="TreeGrafter"/>
</dbReference>
<dbReference type="GeneTree" id="ENSGT00960000190029"/>
<dbReference type="InterPro" id="IPR049449">
    <property type="entry name" value="TesB_ACOT8-like_N"/>
</dbReference>
<name>A0A493U1E7_ANAPP</name>
<dbReference type="PANTHER" id="PTHR11066">
    <property type="entry name" value="ACYL-COA THIOESTERASE"/>
    <property type="match status" value="1"/>
</dbReference>
<dbReference type="GO" id="GO:0047617">
    <property type="term" value="F:fatty acyl-CoA hydrolase activity"/>
    <property type="evidence" value="ECO:0007669"/>
    <property type="project" value="InterPro"/>
</dbReference>